<evidence type="ECO:0000313" key="2">
    <source>
        <dbReference type="EMBL" id="GBH17258.1"/>
    </source>
</evidence>
<sequence>MGNLAATGVTRQAHAATHNKKIADYRMLLLLLEFYPVTYQ</sequence>
<reference evidence="2 4" key="2">
    <citation type="submission" date="2018-04" db="EMBL/GenBank/DDBJ databases">
        <title>Draft genome sequence of Pseudomonas syringae pv. actinidiae biovar 3 strains isolated from kiwifruit in Kagawa prefecture.</title>
        <authorList>
            <person name="Tabuchi M."/>
            <person name="Saito M."/>
            <person name="Fujiwara S."/>
            <person name="Sasa N."/>
            <person name="Akimitsu K."/>
            <person name="Gomi K."/>
            <person name="Konishi-Sugita S."/>
            <person name="Hamano K."/>
            <person name="Kataoka I."/>
        </authorList>
    </citation>
    <scope>NUCLEOTIDE SEQUENCE [LARGE SCALE GENOMIC DNA]</scope>
    <source>
        <strain evidence="2 4">MAFF212211</strain>
    </source>
</reference>
<dbReference type="Proteomes" id="UP000247480">
    <property type="component" value="Unassembled WGS sequence"/>
</dbReference>
<gene>
    <name evidence="1" type="ORF">KPSA1_04081</name>
    <name evidence="2" type="ORF">KPSA3_03222</name>
</gene>
<dbReference type="AlphaFoldDB" id="A0A2V0R2T3"/>
<comment type="caution">
    <text evidence="1">The sequence shown here is derived from an EMBL/GenBank/DDBJ whole genome shotgun (WGS) entry which is preliminary data.</text>
</comment>
<dbReference type="EMBL" id="BGJZ01000192">
    <property type="protein sequence ID" value="GBH10661.1"/>
    <property type="molecule type" value="Genomic_DNA"/>
</dbReference>
<name>A0A2V0R2T3_PSESF</name>
<dbReference type="EMBL" id="BGKA01000101">
    <property type="protein sequence ID" value="GBH17258.1"/>
    <property type="molecule type" value="Genomic_DNA"/>
</dbReference>
<proteinExistence type="predicted"/>
<accession>A0A2V0R2T3</accession>
<evidence type="ECO:0000313" key="1">
    <source>
        <dbReference type="EMBL" id="GBH10661.1"/>
    </source>
</evidence>
<reference evidence="1 3" key="1">
    <citation type="submission" date="2018-04" db="EMBL/GenBank/DDBJ databases">
        <title>Draft genome sequence of Pseudomonas syringae pv. actinidiae biovar 1 strains isolated from kiwifruit in Kagawa prefecture.</title>
        <authorList>
            <person name="Tabuchi M."/>
            <person name="Saito M."/>
            <person name="Fujiwara S."/>
            <person name="Sasa N."/>
            <person name="Akimitsu K."/>
            <person name="Gomi K."/>
            <person name="Konishi-Sugita S."/>
            <person name="Hamano K."/>
            <person name="Kataoka I."/>
        </authorList>
    </citation>
    <scope>NUCLEOTIDE SEQUENCE [LARGE SCALE GENOMIC DNA]</scope>
    <source>
        <strain evidence="1 3">MAFF212206</strain>
    </source>
</reference>
<dbReference type="Proteomes" id="UP000248291">
    <property type="component" value="Unassembled WGS sequence"/>
</dbReference>
<evidence type="ECO:0000313" key="3">
    <source>
        <dbReference type="Proteomes" id="UP000247480"/>
    </source>
</evidence>
<organism evidence="1 3">
    <name type="scientific">Pseudomonas syringae pv. actinidiae</name>
    <dbReference type="NCBI Taxonomy" id="103796"/>
    <lineage>
        <taxon>Bacteria</taxon>
        <taxon>Pseudomonadati</taxon>
        <taxon>Pseudomonadota</taxon>
        <taxon>Gammaproteobacteria</taxon>
        <taxon>Pseudomonadales</taxon>
        <taxon>Pseudomonadaceae</taxon>
        <taxon>Pseudomonas</taxon>
        <taxon>Pseudomonas syringae</taxon>
    </lineage>
</organism>
<evidence type="ECO:0000313" key="4">
    <source>
        <dbReference type="Proteomes" id="UP000248291"/>
    </source>
</evidence>
<protein>
    <submittedName>
        <fullName evidence="1">Uncharacterized protein</fullName>
    </submittedName>
</protein>